<dbReference type="RefSeq" id="WP_159173603.1">
    <property type="nucleotide sequence ID" value="NZ_LR732312.1"/>
</dbReference>
<evidence type="ECO:0000313" key="2">
    <source>
        <dbReference type="Proteomes" id="UP000439752"/>
    </source>
</evidence>
<dbReference type="EMBL" id="CABWKQ010000027">
    <property type="protein sequence ID" value="VWX37620.1"/>
    <property type="molecule type" value="Genomic_DNA"/>
</dbReference>
<gene>
    <name evidence="1" type="ORF">EXIGUO9Y_330044</name>
</gene>
<organism evidence="1 2">
    <name type="scientific">Exiguobacterium oxidotolerans</name>
    <dbReference type="NCBI Taxonomy" id="223958"/>
    <lineage>
        <taxon>Bacteria</taxon>
        <taxon>Bacillati</taxon>
        <taxon>Bacillota</taxon>
        <taxon>Bacilli</taxon>
        <taxon>Bacillales</taxon>
        <taxon>Bacillales Family XII. Incertae Sedis</taxon>
        <taxon>Exiguobacterium</taxon>
    </lineage>
</organism>
<dbReference type="Proteomes" id="UP000439752">
    <property type="component" value="Unassembled WGS sequence"/>
</dbReference>
<accession>A0A653IEJ9</accession>
<protein>
    <recommendedName>
        <fullName evidence="3">Phospholipase C/D domain-containing protein</fullName>
    </recommendedName>
</protein>
<sequence length="213" mass="25003">MGSRIMHYCIASLLADKLKPEPRSDFLLGGIAPDIHGLMGVPKGKTHFKDVDETGKNRINLDRFLHTYELKRTEPFYLGYFCHLISDQVWLDFYLKKTAYVSRGQWQTDLEKSYRDFQRLNGRIIKQYGLTIEPLTIPYFEIEGYGKQHLPTLIAELEDDFQYDVTLSREPLEVYADDDSEIIQYIEQSVSRCLERLPEVIKTNRTLHDKNIY</sequence>
<name>A0A653IEJ9_9BACL</name>
<evidence type="ECO:0000313" key="1">
    <source>
        <dbReference type="EMBL" id="VWX37620.1"/>
    </source>
</evidence>
<dbReference type="AlphaFoldDB" id="A0A653IEJ9"/>
<evidence type="ECO:0008006" key="3">
    <source>
        <dbReference type="Google" id="ProtNLM"/>
    </source>
</evidence>
<keyword evidence="2" id="KW-1185">Reference proteome</keyword>
<proteinExistence type="predicted"/>
<reference evidence="1 2" key="1">
    <citation type="submission" date="2019-10" db="EMBL/GenBank/DDBJ databases">
        <authorList>
            <person name="Karimi E."/>
        </authorList>
    </citation>
    <scope>NUCLEOTIDE SEQUENCE [LARGE SCALE GENOMIC DNA]</scope>
    <source>
        <strain evidence="1">Exiguobacterium sp. 9Y</strain>
    </source>
</reference>